<reference evidence="2 3" key="1">
    <citation type="journal article" date="2024" name="J. Plant Pathol.">
        <title>Sequence and assembly of the genome of Seiridium unicorne, isolate CBS 538.82, causal agent of cypress canker disease.</title>
        <authorList>
            <person name="Scali E."/>
            <person name="Rocca G.D."/>
            <person name="Danti R."/>
            <person name="Garbelotto M."/>
            <person name="Barberini S."/>
            <person name="Baroncelli R."/>
            <person name="Emiliani G."/>
        </authorList>
    </citation>
    <scope>NUCLEOTIDE SEQUENCE [LARGE SCALE GENOMIC DNA]</scope>
    <source>
        <strain evidence="2 3">BM-138-508</strain>
    </source>
</reference>
<feature type="compositionally biased region" description="Low complexity" evidence="1">
    <location>
        <begin position="310"/>
        <end position="320"/>
    </location>
</feature>
<evidence type="ECO:0000256" key="1">
    <source>
        <dbReference type="SAM" id="MobiDB-lite"/>
    </source>
</evidence>
<feature type="compositionally biased region" description="Polar residues" evidence="1">
    <location>
        <begin position="392"/>
        <end position="403"/>
    </location>
</feature>
<proteinExistence type="predicted"/>
<name>A0ABR2UZ97_9PEZI</name>
<keyword evidence="3" id="KW-1185">Reference proteome</keyword>
<dbReference type="EMBL" id="JARVKF010000310">
    <property type="protein sequence ID" value="KAK9419565.1"/>
    <property type="molecule type" value="Genomic_DNA"/>
</dbReference>
<evidence type="ECO:0000313" key="2">
    <source>
        <dbReference type="EMBL" id="KAK9419565.1"/>
    </source>
</evidence>
<organism evidence="2 3">
    <name type="scientific">Seiridium unicorne</name>
    <dbReference type="NCBI Taxonomy" id="138068"/>
    <lineage>
        <taxon>Eukaryota</taxon>
        <taxon>Fungi</taxon>
        <taxon>Dikarya</taxon>
        <taxon>Ascomycota</taxon>
        <taxon>Pezizomycotina</taxon>
        <taxon>Sordariomycetes</taxon>
        <taxon>Xylariomycetidae</taxon>
        <taxon>Amphisphaeriales</taxon>
        <taxon>Sporocadaceae</taxon>
        <taxon>Seiridium</taxon>
    </lineage>
</organism>
<protein>
    <submittedName>
        <fullName evidence="2">SprT-like domain-containing protein</fullName>
    </submittedName>
</protein>
<dbReference type="Proteomes" id="UP001408356">
    <property type="component" value="Unassembled WGS sequence"/>
</dbReference>
<gene>
    <name evidence="2" type="ORF">SUNI508_07301</name>
</gene>
<evidence type="ECO:0000313" key="3">
    <source>
        <dbReference type="Proteomes" id="UP001408356"/>
    </source>
</evidence>
<comment type="caution">
    <text evidence="2">The sequence shown here is derived from an EMBL/GenBank/DDBJ whole genome shotgun (WGS) entry which is preliminary data.</text>
</comment>
<feature type="region of interest" description="Disordered" evidence="1">
    <location>
        <begin position="300"/>
        <end position="403"/>
    </location>
</feature>
<accession>A0ABR2UZ97</accession>
<sequence>MSSRSSRKPTRVAATHPVLPPKYAPFGSYVNVEQRLRHGDWKARDVLNFTVKAFWRRKDVDLSAGQRAARDDFIDTYHKQVQKFDSRKADEDPVEPTDDASLTKYKEQLDKYFFFSTMPDYHLAVQAYTITDDNEPCPRESWKDDLLIVPVGNTSTVFELHEVLAILVHEMTHLYLKRTTCTCDDCARNQVNGTGIPGDCHGPIFQCLHRLIITEMRKWHDHFANFDSKDCPDNSVSQYSLKSHNQACTREKKKGYNYDSKLIRKHYISLRDRRGNIIVKVRDVLRDNQKAAERKLWKEYQREQGLTTPGSGSELSASSSDDGRDTDDSDDGERRKGKGRATDKSQNKRGKRARFGSDSGGRPRKRTTKDMNQEDEDAGNDSNHDSSNNDNTGESSNSAKDGN</sequence>